<feature type="compositionally biased region" description="Polar residues" evidence="6">
    <location>
        <begin position="314"/>
        <end position="348"/>
    </location>
</feature>
<keyword evidence="4 7" id="KW-0732">Signal</keyword>
<dbReference type="InterPro" id="IPR011252">
    <property type="entry name" value="Fibrogen-bd_dom1"/>
</dbReference>
<dbReference type="GO" id="GO:0007155">
    <property type="term" value="P:cell adhesion"/>
    <property type="evidence" value="ECO:0007669"/>
    <property type="project" value="InterPro"/>
</dbReference>
<feature type="compositionally biased region" description="Polar residues" evidence="6">
    <location>
        <begin position="296"/>
        <end position="305"/>
    </location>
</feature>
<keyword evidence="5" id="KW-0572">Peptidoglycan-anchor</keyword>
<dbReference type="SUPFAM" id="SSF49401">
    <property type="entry name" value="Bacterial adhesins"/>
    <property type="match status" value="1"/>
</dbReference>
<proteinExistence type="predicted"/>
<accession>A0A433RTW3</accession>
<dbReference type="RefSeq" id="WP_126990906.1">
    <property type="nucleotide sequence ID" value="NZ_JTFC01000031.1"/>
</dbReference>
<evidence type="ECO:0000256" key="2">
    <source>
        <dbReference type="ARBA" id="ARBA00022512"/>
    </source>
</evidence>
<comment type="caution">
    <text evidence="9">The sequence shown here is derived from an EMBL/GenBank/DDBJ whole genome shotgun (WGS) entry which is preliminary data.</text>
</comment>
<evidence type="ECO:0000256" key="3">
    <source>
        <dbReference type="ARBA" id="ARBA00022525"/>
    </source>
</evidence>
<dbReference type="AlphaFoldDB" id="A0A433RTW3"/>
<evidence type="ECO:0000313" key="10">
    <source>
        <dbReference type="Proteomes" id="UP000288623"/>
    </source>
</evidence>
<dbReference type="Proteomes" id="UP000288623">
    <property type="component" value="Unassembled WGS sequence"/>
</dbReference>
<evidence type="ECO:0000256" key="5">
    <source>
        <dbReference type="ARBA" id="ARBA00023088"/>
    </source>
</evidence>
<feature type="domain" description="SDR-like Ig" evidence="8">
    <location>
        <begin position="49"/>
        <end position="130"/>
    </location>
</feature>
<dbReference type="Gene3D" id="2.60.40.740">
    <property type="match status" value="1"/>
</dbReference>
<sequence>MWRLTSAAVALTLLVPFATAEAKELGTGMLTDAQIKQHENIEMKTLETIQYTVTLAKDAQAGDTITIALPADVMLYSNQTSDVKNTEGKVAGNVAFNKEKNEAIVTLNDIAAASKYSQLIVDIPVTFQDTTAGKHTLELPLKNGMKNVDYTVVASAAPATVEGDGTVSGSTISWTVTIDASGATLTNAQLENAFGDSYDLDGPVVVSYKNADGTTSEKKFNSRLLADRTLKLNLGTIKEQVVTISYDTTVTDIEKKYTNNFTIHSLNSDDIVAKAVVNGKGAKVIAPEPEKEIQKQPITQSTGQEPLSAKAPIEQQSNTSSYNGVKTTGDVITNNPKNHDSGNTLTELPQTGISNPAWIGAGLLGAAYMIFRRKK</sequence>
<keyword evidence="2" id="KW-0134">Cell wall</keyword>
<evidence type="ECO:0000256" key="7">
    <source>
        <dbReference type="SAM" id="SignalP"/>
    </source>
</evidence>
<keyword evidence="3" id="KW-0964">Secreted</keyword>
<evidence type="ECO:0000256" key="4">
    <source>
        <dbReference type="ARBA" id="ARBA00022729"/>
    </source>
</evidence>
<dbReference type="OrthoDB" id="2456592at2"/>
<dbReference type="InterPro" id="IPR041171">
    <property type="entry name" value="SDR_Ig"/>
</dbReference>
<protein>
    <recommendedName>
        <fullName evidence="8">SDR-like Ig domain-containing protein</fullName>
    </recommendedName>
</protein>
<reference evidence="9 10" key="1">
    <citation type="submission" date="2014-11" db="EMBL/GenBank/DDBJ databases">
        <title>Genome sequence and analysis of novel Kurthia sp.</title>
        <authorList>
            <person name="Lawson J.N."/>
            <person name="Gonzalez J.E."/>
            <person name="Rinauldi L."/>
            <person name="Xuan Z."/>
            <person name="Firman A."/>
            <person name="Shaddox L."/>
            <person name="Trudeau A."/>
            <person name="Shah S."/>
            <person name="Reiman D."/>
        </authorList>
    </citation>
    <scope>NUCLEOTIDE SEQUENCE [LARGE SCALE GENOMIC DNA]</scope>
    <source>
        <strain evidence="9 10">3B1D</strain>
    </source>
</reference>
<dbReference type="Pfam" id="PF17961">
    <property type="entry name" value="Big_8"/>
    <property type="match status" value="1"/>
</dbReference>
<dbReference type="NCBIfam" id="TIGR01167">
    <property type="entry name" value="LPXTG_anchor"/>
    <property type="match status" value="1"/>
</dbReference>
<name>A0A433RTW3_9BACL</name>
<feature type="signal peptide" evidence="7">
    <location>
        <begin position="1"/>
        <end position="22"/>
    </location>
</feature>
<evidence type="ECO:0000313" key="9">
    <source>
        <dbReference type="EMBL" id="RUS55600.1"/>
    </source>
</evidence>
<keyword evidence="10" id="KW-1185">Reference proteome</keyword>
<evidence type="ECO:0000256" key="6">
    <source>
        <dbReference type="SAM" id="MobiDB-lite"/>
    </source>
</evidence>
<evidence type="ECO:0000259" key="8">
    <source>
        <dbReference type="Pfam" id="PF17961"/>
    </source>
</evidence>
<dbReference type="EMBL" id="JTFC01000031">
    <property type="protein sequence ID" value="RUS55600.1"/>
    <property type="molecule type" value="Genomic_DNA"/>
</dbReference>
<organism evidence="9 10">
    <name type="scientific">Candidatus Kurthia intestinigallinarum</name>
    <dbReference type="NCBI Taxonomy" id="1562256"/>
    <lineage>
        <taxon>Bacteria</taxon>
        <taxon>Bacillati</taxon>
        <taxon>Bacillota</taxon>
        <taxon>Bacilli</taxon>
        <taxon>Bacillales</taxon>
        <taxon>Caryophanaceae</taxon>
        <taxon>Kurthia</taxon>
    </lineage>
</organism>
<evidence type="ECO:0000256" key="1">
    <source>
        <dbReference type="ARBA" id="ARBA00004168"/>
    </source>
</evidence>
<dbReference type="InterPro" id="IPR008966">
    <property type="entry name" value="Adhesion_dom_sf"/>
</dbReference>
<gene>
    <name evidence="9" type="ORF">QI30_11810</name>
</gene>
<feature type="region of interest" description="Disordered" evidence="6">
    <location>
        <begin position="291"/>
        <end position="348"/>
    </location>
</feature>
<feature type="chain" id="PRO_5019410550" description="SDR-like Ig domain-containing protein" evidence="7">
    <location>
        <begin position="23"/>
        <end position="375"/>
    </location>
</feature>
<dbReference type="Gene3D" id="2.60.40.1280">
    <property type="match status" value="1"/>
</dbReference>
<comment type="subcellular location">
    <subcellularLocation>
        <location evidence="1">Secreted</location>
        <location evidence="1">Cell wall</location>
        <topology evidence="1">Peptidoglycan-anchor</topology>
    </subcellularLocation>
</comment>